<evidence type="ECO:0000313" key="2">
    <source>
        <dbReference type="EMBL" id="OAY80701.1"/>
    </source>
</evidence>
<accession>A0A199VUV0</accession>
<organism evidence="2 3">
    <name type="scientific">Ananas comosus</name>
    <name type="common">Pineapple</name>
    <name type="synonym">Ananas ananas</name>
    <dbReference type="NCBI Taxonomy" id="4615"/>
    <lineage>
        <taxon>Eukaryota</taxon>
        <taxon>Viridiplantae</taxon>
        <taxon>Streptophyta</taxon>
        <taxon>Embryophyta</taxon>
        <taxon>Tracheophyta</taxon>
        <taxon>Spermatophyta</taxon>
        <taxon>Magnoliopsida</taxon>
        <taxon>Liliopsida</taxon>
        <taxon>Poales</taxon>
        <taxon>Bromeliaceae</taxon>
        <taxon>Bromelioideae</taxon>
        <taxon>Ananas</taxon>
    </lineage>
</organism>
<proteinExistence type="predicted"/>
<gene>
    <name evidence="2" type="ORF">ACMD2_20384</name>
</gene>
<feature type="region of interest" description="Disordered" evidence="1">
    <location>
        <begin position="1"/>
        <end position="21"/>
    </location>
</feature>
<sequence>MALPPPSPTLPRPPPSLTKSGYTPVAWKFIIIENRKKSICKHDLSRKQLSKGFVDFCLNSNVKL</sequence>
<reference evidence="2 3" key="1">
    <citation type="journal article" date="2016" name="DNA Res.">
        <title>The draft genome of MD-2 pineapple using hybrid error correction of long reads.</title>
        <authorList>
            <person name="Redwan R.M."/>
            <person name="Saidin A."/>
            <person name="Kumar S.V."/>
        </authorList>
    </citation>
    <scope>NUCLEOTIDE SEQUENCE [LARGE SCALE GENOMIC DNA]</scope>
    <source>
        <strain evidence="3">cv. MD2</strain>
        <tissue evidence="2">Leaf</tissue>
    </source>
</reference>
<dbReference type="AlphaFoldDB" id="A0A199VUV0"/>
<name>A0A199VUV0_ANACO</name>
<comment type="caution">
    <text evidence="2">The sequence shown here is derived from an EMBL/GenBank/DDBJ whole genome shotgun (WGS) entry which is preliminary data.</text>
</comment>
<evidence type="ECO:0000256" key="1">
    <source>
        <dbReference type="SAM" id="MobiDB-lite"/>
    </source>
</evidence>
<protein>
    <submittedName>
        <fullName evidence="2">Uncharacterized protein</fullName>
    </submittedName>
</protein>
<dbReference type="Proteomes" id="UP000092600">
    <property type="component" value="Unassembled WGS sequence"/>
</dbReference>
<dbReference type="EMBL" id="LSRQ01000805">
    <property type="protein sequence ID" value="OAY80701.1"/>
    <property type="molecule type" value="Genomic_DNA"/>
</dbReference>
<evidence type="ECO:0000313" key="3">
    <source>
        <dbReference type="Proteomes" id="UP000092600"/>
    </source>
</evidence>
<feature type="compositionally biased region" description="Pro residues" evidence="1">
    <location>
        <begin position="1"/>
        <end position="16"/>
    </location>
</feature>